<feature type="transmembrane region" description="Helical" evidence="4">
    <location>
        <begin position="36"/>
        <end position="56"/>
    </location>
</feature>
<feature type="transmembrane region" description="Helical" evidence="4">
    <location>
        <begin position="394"/>
        <end position="415"/>
    </location>
</feature>
<dbReference type="Gene3D" id="1.20.1250.20">
    <property type="entry name" value="MFS general substrate transporter like domains"/>
    <property type="match status" value="1"/>
</dbReference>
<dbReference type="EMBL" id="KV426120">
    <property type="protein sequence ID" value="KZV87618.1"/>
    <property type="molecule type" value="Genomic_DNA"/>
</dbReference>
<feature type="transmembrane region" description="Helical" evidence="4">
    <location>
        <begin position="108"/>
        <end position="131"/>
    </location>
</feature>
<dbReference type="SUPFAM" id="SSF103473">
    <property type="entry name" value="MFS general substrate transporter"/>
    <property type="match status" value="1"/>
</dbReference>
<evidence type="ECO:0000256" key="2">
    <source>
        <dbReference type="ARBA" id="ARBA00006727"/>
    </source>
</evidence>
<feature type="transmembrane region" description="Helical" evidence="4">
    <location>
        <begin position="368"/>
        <end position="388"/>
    </location>
</feature>
<dbReference type="InterPro" id="IPR036259">
    <property type="entry name" value="MFS_trans_sf"/>
</dbReference>
<evidence type="ECO:0000256" key="3">
    <source>
        <dbReference type="SAM" id="MobiDB-lite"/>
    </source>
</evidence>
<dbReference type="GO" id="GO:0022857">
    <property type="term" value="F:transmembrane transporter activity"/>
    <property type="evidence" value="ECO:0007669"/>
    <property type="project" value="InterPro"/>
</dbReference>
<feature type="domain" description="Major facilitator superfamily (MFS) profile" evidence="5">
    <location>
        <begin position="237"/>
        <end position="424"/>
    </location>
</feature>
<evidence type="ECO:0000256" key="1">
    <source>
        <dbReference type="ARBA" id="ARBA00004141"/>
    </source>
</evidence>
<dbReference type="Pfam" id="PF07690">
    <property type="entry name" value="MFS_1"/>
    <property type="match status" value="1"/>
</dbReference>
<feature type="transmembrane region" description="Helical" evidence="4">
    <location>
        <begin position="195"/>
        <end position="215"/>
    </location>
</feature>
<comment type="similarity">
    <text evidence="2">Belongs to the major facilitator superfamily. Monocarboxylate porter (TC 2.A.1.13) family.</text>
</comment>
<evidence type="ECO:0000259" key="5">
    <source>
        <dbReference type="PROSITE" id="PS50850"/>
    </source>
</evidence>
<dbReference type="InParanoid" id="A0A165ET45"/>
<reference evidence="6 7" key="1">
    <citation type="journal article" date="2016" name="Mol. Biol. Evol.">
        <title>Comparative Genomics of Early-Diverging Mushroom-Forming Fungi Provides Insights into the Origins of Lignocellulose Decay Capabilities.</title>
        <authorList>
            <person name="Nagy L.G."/>
            <person name="Riley R."/>
            <person name="Tritt A."/>
            <person name="Adam C."/>
            <person name="Daum C."/>
            <person name="Floudas D."/>
            <person name="Sun H."/>
            <person name="Yadav J.S."/>
            <person name="Pangilinan J."/>
            <person name="Larsson K.H."/>
            <person name="Matsuura K."/>
            <person name="Barry K."/>
            <person name="Labutti K."/>
            <person name="Kuo R."/>
            <person name="Ohm R.A."/>
            <person name="Bhattacharya S.S."/>
            <person name="Shirouzu T."/>
            <person name="Yoshinaga Y."/>
            <person name="Martin F.M."/>
            <person name="Grigoriev I.V."/>
            <person name="Hibbett D.S."/>
        </authorList>
    </citation>
    <scope>NUCLEOTIDE SEQUENCE [LARGE SCALE GENOMIC DNA]</scope>
    <source>
        <strain evidence="6 7">HHB12029</strain>
    </source>
</reference>
<accession>A0A165ET45</accession>
<dbReference type="OrthoDB" id="6509908at2759"/>
<keyword evidence="7" id="KW-1185">Reference proteome</keyword>
<comment type="subcellular location">
    <subcellularLocation>
        <location evidence="1">Membrane</location>
        <topology evidence="1">Multi-pass membrane protein</topology>
    </subcellularLocation>
</comment>
<dbReference type="Proteomes" id="UP000077266">
    <property type="component" value="Unassembled WGS sequence"/>
</dbReference>
<dbReference type="InterPro" id="IPR011701">
    <property type="entry name" value="MFS"/>
</dbReference>
<dbReference type="PROSITE" id="PS50850">
    <property type="entry name" value="MFS"/>
    <property type="match status" value="1"/>
</dbReference>
<protein>
    <submittedName>
        <fullName evidence="6">MFS general substrate transporter</fullName>
    </submittedName>
</protein>
<feature type="transmembrane region" description="Helical" evidence="4">
    <location>
        <begin position="266"/>
        <end position="286"/>
    </location>
</feature>
<keyword evidence="4" id="KW-0812">Transmembrane</keyword>
<dbReference type="STRING" id="1314781.A0A165ET45"/>
<dbReference type="PANTHER" id="PTHR11360">
    <property type="entry name" value="MONOCARBOXYLATE TRANSPORTER"/>
    <property type="match status" value="1"/>
</dbReference>
<feature type="transmembrane region" description="Helical" evidence="4">
    <location>
        <begin position="298"/>
        <end position="321"/>
    </location>
</feature>
<gene>
    <name evidence="6" type="ORF">EXIGLDRAFT_679791</name>
</gene>
<feature type="transmembrane region" description="Helical" evidence="4">
    <location>
        <begin position="236"/>
        <end position="254"/>
    </location>
</feature>
<name>A0A165ET45_EXIGL</name>
<keyword evidence="4" id="KW-0472">Membrane</keyword>
<feature type="transmembrane region" description="Helical" evidence="4">
    <location>
        <begin position="76"/>
        <end position="96"/>
    </location>
</feature>
<feature type="region of interest" description="Disordered" evidence="3">
    <location>
        <begin position="1"/>
        <end position="28"/>
    </location>
</feature>
<feature type="transmembrane region" description="Helical" evidence="4">
    <location>
        <begin position="327"/>
        <end position="347"/>
    </location>
</feature>
<evidence type="ECO:0000313" key="7">
    <source>
        <dbReference type="Proteomes" id="UP000077266"/>
    </source>
</evidence>
<dbReference type="PANTHER" id="PTHR11360:SF234">
    <property type="entry name" value="MFS-TYPE TRANSPORTER DBAD-RELATED"/>
    <property type="match status" value="1"/>
</dbReference>
<sequence>MSDENGYEPKNASLDEAVHPTEQPPRDDVPEGGLQAWLVILGCSALCFCIFGYIIAWGSFQAYYETVLLTSSTPSAIAWIGSLQYALMFLPGLITGRVFDLGYFRSSLFASTILYTLSSFLIAECKVYWQFVLCQGLALGLAGGWIYIPCVALVSHWFNVRRPMAYGVISLGTALGGIVYPIMFRSLIPQIGFKWTVRTFGFINFAMFMVGILTLKTRLPPKGKKAAVNFRAMISPGYIVYVLATFTGFLGMYTPLTFVTLSAEKIGIANALAFYLVAVINATSAISRVGGGMLSVRFGPINVIAASTVLAALFTYLWPYMTSKGSFIAVVSLYGVFSGPFVGLFPAPVAQMGPAQDTGLRTGLQMTIMALGALAGPPISGAIVGASGDFKDTGIFAATTILAAAALMIGSKALILKRVWSGKL</sequence>
<evidence type="ECO:0000256" key="4">
    <source>
        <dbReference type="SAM" id="Phobius"/>
    </source>
</evidence>
<keyword evidence="4" id="KW-1133">Transmembrane helix</keyword>
<dbReference type="AlphaFoldDB" id="A0A165ET45"/>
<dbReference type="InterPro" id="IPR050327">
    <property type="entry name" value="Proton-linked_MCT"/>
</dbReference>
<feature type="transmembrane region" description="Helical" evidence="4">
    <location>
        <begin position="165"/>
        <end position="183"/>
    </location>
</feature>
<organism evidence="6 7">
    <name type="scientific">Exidia glandulosa HHB12029</name>
    <dbReference type="NCBI Taxonomy" id="1314781"/>
    <lineage>
        <taxon>Eukaryota</taxon>
        <taxon>Fungi</taxon>
        <taxon>Dikarya</taxon>
        <taxon>Basidiomycota</taxon>
        <taxon>Agaricomycotina</taxon>
        <taxon>Agaricomycetes</taxon>
        <taxon>Auriculariales</taxon>
        <taxon>Exidiaceae</taxon>
        <taxon>Exidia</taxon>
    </lineage>
</organism>
<dbReference type="InterPro" id="IPR020846">
    <property type="entry name" value="MFS_dom"/>
</dbReference>
<feature type="compositionally biased region" description="Basic and acidic residues" evidence="3">
    <location>
        <begin position="16"/>
        <end position="28"/>
    </location>
</feature>
<proteinExistence type="inferred from homology"/>
<feature type="transmembrane region" description="Helical" evidence="4">
    <location>
        <begin position="137"/>
        <end position="158"/>
    </location>
</feature>
<dbReference type="GO" id="GO:0016020">
    <property type="term" value="C:membrane"/>
    <property type="evidence" value="ECO:0007669"/>
    <property type="project" value="UniProtKB-SubCell"/>
</dbReference>
<evidence type="ECO:0000313" key="6">
    <source>
        <dbReference type="EMBL" id="KZV87618.1"/>
    </source>
</evidence>